<evidence type="ECO:0000256" key="4">
    <source>
        <dbReference type="ARBA" id="ARBA00012093"/>
    </source>
</evidence>
<comment type="similarity">
    <text evidence="3">Belongs to the iron-sulfur dependent L-serine dehydratase family.</text>
</comment>
<dbReference type="GO" id="GO:0006094">
    <property type="term" value="P:gluconeogenesis"/>
    <property type="evidence" value="ECO:0007669"/>
    <property type="project" value="UniProtKB-KW"/>
</dbReference>
<comment type="pathway">
    <text evidence="2">Carbohydrate biosynthesis; gluconeogenesis.</text>
</comment>
<dbReference type="GO" id="GO:0051539">
    <property type="term" value="F:4 iron, 4 sulfur cluster binding"/>
    <property type="evidence" value="ECO:0007669"/>
    <property type="project" value="UniProtKB-KW"/>
</dbReference>
<keyword evidence="10" id="KW-0411">Iron-sulfur</keyword>
<evidence type="ECO:0000256" key="2">
    <source>
        <dbReference type="ARBA" id="ARBA00004742"/>
    </source>
</evidence>
<evidence type="ECO:0000256" key="9">
    <source>
        <dbReference type="ARBA" id="ARBA00023004"/>
    </source>
</evidence>
<evidence type="ECO:0000256" key="5">
    <source>
        <dbReference type="ARBA" id="ARBA00018995"/>
    </source>
</evidence>
<evidence type="ECO:0000256" key="8">
    <source>
        <dbReference type="ARBA" id="ARBA00022723"/>
    </source>
</evidence>
<evidence type="ECO:0000256" key="6">
    <source>
        <dbReference type="ARBA" id="ARBA00022432"/>
    </source>
</evidence>
<dbReference type="InterPro" id="IPR051318">
    <property type="entry name" value="Fe-S_L-Ser"/>
</dbReference>
<dbReference type="PANTHER" id="PTHR30182">
    <property type="entry name" value="L-SERINE DEHYDRATASE"/>
    <property type="match status" value="1"/>
</dbReference>
<organism evidence="16 17">
    <name type="scientific">Bifidobacterium bombi DSM 19703</name>
    <dbReference type="NCBI Taxonomy" id="1341695"/>
    <lineage>
        <taxon>Bacteria</taxon>
        <taxon>Bacillati</taxon>
        <taxon>Actinomycetota</taxon>
        <taxon>Actinomycetes</taxon>
        <taxon>Bifidobacteriales</taxon>
        <taxon>Bifidobacteriaceae</taxon>
        <taxon>Bifidobacterium</taxon>
    </lineage>
</organism>
<dbReference type="Pfam" id="PF03315">
    <property type="entry name" value="SDH_beta"/>
    <property type="match status" value="1"/>
</dbReference>
<dbReference type="EC" id="4.3.1.17" evidence="4"/>
<evidence type="ECO:0000313" key="16">
    <source>
        <dbReference type="EMBL" id="KFF30910.1"/>
    </source>
</evidence>
<dbReference type="InterPro" id="IPR004644">
    <property type="entry name" value="Fe-S_L-Ser_mono"/>
</dbReference>
<reference evidence="16 17" key="1">
    <citation type="journal article" date="2014" name="Appl. Environ. Microbiol.">
        <title>Genomic encyclopedia of type strains of the genus Bifidobacterium.</title>
        <authorList>
            <person name="Milani C."/>
            <person name="Lugli G.A."/>
            <person name="Duranti S."/>
            <person name="Turroni F."/>
            <person name="Bottacini F."/>
            <person name="Mangifesta M."/>
            <person name="Sanchez B."/>
            <person name="Viappiani A."/>
            <person name="Mancabelli L."/>
            <person name="Taminiau B."/>
            <person name="Delcenserie V."/>
            <person name="Barrangou R."/>
            <person name="Margolles A."/>
            <person name="van Sinderen D."/>
            <person name="Ventura M."/>
        </authorList>
    </citation>
    <scope>NUCLEOTIDE SEQUENCE [LARGE SCALE GENOMIC DNA]</scope>
    <source>
        <strain evidence="16 17">DSM 19703</strain>
    </source>
</reference>
<keyword evidence="6" id="KW-0312">Gluconeogenesis</keyword>
<name>A0A080N3Y8_9BIFI</name>
<dbReference type="NCBIfam" id="TIGR00720">
    <property type="entry name" value="sda_mono"/>
    <property type="match status" value="1"/>
</dbReference>
<dbReference type="Pfam" id="PF03313">
    <property type="entry name" value="SDH_alpha"/>
    <property type="match status" value="1"/>
</dbReference>
<proteinExistence type="inferred from homology"/>
<keyword evidence="7" id="KW-0004">4Fe-4S</keyword>
<dbReference type="Proteomes" id="UP000028730">
    <property type="component" value="Unassembled WGS sequence"/>
</dbReference>
<protein>
    <recommendedName>
        <fullName evidence="5">L-serine dehydratase</fullName>
        <ecNumber evidence="4">4.3.1.17</ecNumber>
    </recommendedName>
    <alternativeName>
        <fullName evidence="12">L-serine deaminase</fullName>
    </alternativeName>
</protein>
<keyword evidence="8" id="KW-0479">Metal-binding</keyword>
<dbReference type="RefSeq" id="WP_044086833.1">
    <property type="nucleotide sequence ID" value="NZ_ATLK01000001.1"/>
</dbReference>
<dbReference type="STRING" id="1341695.BBOMB_0230"/>
<evidence type="ECO:0000259" key="15">
    <source>
        <dbReference type="Pfam" id="PF03315"/>
    </source>
</evidence>
<comment type="caution">
    <text evidence="16">The sequence shown here is derived from an EMBL/GenBank/DDBJ whole genome shotgun (WGS) entry which is preliminary data.</text>
</comment>
<evidence type="ECO:0000256" key="12">
    <source>
        <dbReference type="ARBA" id="ARBA00041766"/>
    </source>
</evidence>
<evidence type="ECO:0000256" key="7">
    <source>
        <dbReference type="ARBA" id="ARBA00022485"/>
    </source>
</evidence>
<keyword evidence="9" id="KW-0408">Iron</keyword>
<dbReference type="PANTHER" id="PTHR30182:SF1">
    <property type="entry name" value="L-SERINE DEHYDRATASE 1"/>
    <property type="match status" value="1"/>
</dbReference>
<gene>
    <name evidence="16" type="ORF">BBOMB_0230</name>
</gene>
<dbReference type="SUPFAM" id="SSF143548">
    <property type="entry name" value="Serine metabolism enzymes domain"/>
    <property type="match status" value="1"/>
</dbReference>
<dbReference type="eggNOG" id="COG1760">
    <property type="taxonomic scope" value="Bacteria"/>
</dbReference>
<evidence type="ECO:0000256" key="13">
    <source>
        <dbReference type="ARBA" id="ARBA00049406"/>
    </source>
</evidence>
<evidence type="ECO:0000256" key="1">
    <source>
        <dbReference type="ARBA" id="ARBA00001966"/>
    </source>
</evidence>
<dbReference type="FunFam" id="3.30.1330.90:FF:000001">
    <property type="entry name" value="L-serine ammonia-lyase 1"/>
    <property type="match status" value="1"/>
</dbReference>
<dbReference type="InterPro" id="IPR005130">
    <property type="entry name" value="Ser_deHydtase-like_asu"/>
</dbReference>
<dbReference type="Gene3D" id="3.30.1330.90">
    <property type="entry name" value="D-3-phosphoglycerate dehydrogenase, domain 3"/>
    <property type="match status" value="1"/>
</dbReference>
<feature type="domain" description="Serine dehydratase beta chain" evidence="15">
    <location>
        <begin position="3"/>
        <end position="134"/>
    </location>
</feature>
<dbReference type="GO" id="GO:0046872">
    <property type="term" value="F:metal ion binding"/>
    <property type="evidence" value="ECO:0007669"/>
    <property type="project" value="UniProtKB-KW"/>
</dbReference>
<evidence type="ECO:0000256" key="10">
    <source>
        <dbReference type="ARBA" id="ARBA00023014"/>
    </source>
</evidence>
<keyword evidence="11 16" id="KW-0456">Lyase</keyword>
<dbReference type="EMBL" id="ATLK01000001">
    <property type="protein sequence ID" value="KFF30910.1"/>
    <property type="molecule type" value="Genomic_DNA"/>
</dbReference>
<evidence type="ECO:0000256" key="11">
    <source>
        <dbReference type="ARBA" id="ARBA00023239"/>
    </source>
</evidence>
<dbReference type="InterPro" id="IPR005131">
    <property type="entry name" value="Ser_deHydtase_bsu"/>
</dbReference>
<keyword evidence="17" id="KW-1185">Reference proteome</keyword>
<comment type="catalytic activity">
    <reaction evidence="13">
        <text>L-serine = pyruvate + NH4(+)</text>
        <dbReference type="Rhea" id="RHEA:19169"/>
        <dbReference type="ChEBI" id="CHEBI:15361"/>
        <dbReference type="ChEBI" id="CHEBI:28938"/>
        <dbReference type="ChEBI" id="CHEBI:33384"/>
        <dbReference type="EC" id="4.3.1.17"/>
    </reaction>
</comment>
<evidence type="ECO:0000256" key="3">
    <source>
        <dbReference type="ARBA" id="ARBA00008636"/>
    </source>
</evidence>
<evidence type="ECO:0000259" key="14">
    <source>
        <dbReference type="Pfam" id="PF03313"/>
    </source>
</evidence>
<comment type="cofactor">
    <cofactor evidence="1">
        <name>[4Fe-4S] cluster</name>
        <dbReference type="ChEBI" id="CHEBI:49883"/>
    </cofactor>
</comment>
<dbReference type="InterPro" id="IPR029009">
    <property type="entry name" value="ASB_dom_sf"/>
</dbReference>
<dbReference type="GO" id="GO:0003941">
    <property type="term" value="F:L-serine ammonia-lyase activity"/>
    <property type="evidence" value="ECO:0007669"/>
    <property type="project" value="UniProtKB-EC"/>
</dbReference>
<dbReference type="AlphaFoldDB" id="A0A080N3Y8"/>
<dbReference type="OrthoDB" id="9805537at2"/>
<feature type="domain" description="Serine dehydratase-like alpha subunit" evidence="14">
    <location>
        <begin position="258"/>
        <end position="533"/>
    </location>
</feature>
<sequence>MFSILDMFKVGVGPSSSHTMGPMVAAAAFADDLRRNDVLQSVRRVQVTLYGSLSLTGLGHGTDRAVMAGLEGQVPQSVDTRRLLHIREECSGGHSLMLDGTHRIDFDYERDVVFERWQRLALHTNGMRFVAFGAGVPATNLPGQDVENPSFRSSGLHVAADCALGHAGQAASEALPEILCEQVWYSIGGGFVRRGRADDPLIGIHDDVPDGTTFAQQEVLRGHEAGEEGGDISSDSDFPPEAPFPFRSGNELLRLCSERGMSIAEIAWENEIATQSPRQVRTRLLDAWKNMQECVEAGCTSTQERLPGVLNVPRRAPQIYRKLASGSDVFHSDSTSPVGVLYNSQSAWIDLFAMAVNEENAGGGRVVTAPTNGSAGVIPAVLEYYWHFVDSADEDGVVCFLLTAGAIGYLFKRNASISGAEVGCQGEVGTACSMAAAGLCAVMGGTPRQVENAAEIGIEHHLGLTCDPVAGLVQVPCIERNAIAANTALNAVRMALLGDGGHVVSLDQAIKTMKDTGEDMMSKYKETSKGGLAVNVVEC</sequence>
<accession>A0A080N3Y8</accession>
<evidence type="ECO:0000313" key="17">
    <source>
        <dbReference type="Proteomes" id="UP000028730"/>
    </source>
</evidence>